<dbReference type="PROSITE" id="PS50045">
    <property type="entry name" value="SIGMA54_INTERACT_4"/>
    <property type="match status" value="1"/>
</dbReference>
<evidence type="ECO:0000313" key="7">
    <source>
        <dbReference type="EMBL" id="SDE28011.1"/>
    </source>
</evidence>
<dbReference type="InterPro" id="IPR027417">
    <property type="entry name" value="P-loop_NTPase"/>
</dbReference>
<evidence type="ECO:0000256" key="5">
    <source>
        <dbReference type="ARBA" id="ARBA00023163"/>
    </source>
</evidence>
<keyword evidence="5" id="KW-0804">Transcription</keyword>
<evidence type="ECO:0000256" key="4">
    <source>
        <dbReference type="ARBA" id="ARBA00023125"/>
    </source>
</evidence>
<dbReference type="EMBL" id="FNAQ01000006">
    <property type="protein sequence ID" value="SDE28011.1"/>
    <property type="molecule type" value="Genomic_DNA"/>
</dbReference>
<dbReference type="SUPFAM" id="SSF52172">
    <property type="entry name" value="CheY-like"/>
    <property type="match status" value="1"/>
</dbReference>
<evidence type="ECO:0000256" key="2">
    <source>
        <dbReference type="ARBA" id="ARBA00022840"/>
    </source>
</evidence>
<dbReference type="PROSITE" id="PS00676">
    <property type="entry name" value="SIGMA54_INTERACT_2"/>
    <property type="match status" value="1"/>
</dbReference>
<reference evidence="8" key="1">
    <citation type="submission" date="2016-10" db="EMBL/GenBank/DDBJ databases">
        <authorList>
            <person name="Varghese N."/>
            <person name="Submissions S."/>
        </authorList>
    </citation>
    <scope>NUCLEOTIDE SEQUENCE [LARGE SCALE GENOMIC DNA]</scope>
    <source>
        <strain evidence="8">DSM 8987</strain>
    </source>
</reference>
<dbReference type="InterPro" id="IPR025943">
    <property type="entry name" value="Sigma_54_int_dom_ATP-bd_2"/>
</dbReference>
<keyword evidence="2" id="KW-0067">ATP-binding</keyword>
<dbReference type="PROSITE" id="PS00688">
    <property type="entry name" value="SIGMA54_INTERACT_3"/>
    <property type="match status" value="1"/>
</dbReference>
<accession>A0A1G7BLK5</accession>
<dbReference type="Gene3D" id="3.40.50.300">
    <property type="entry name" value="P-loop containing nucleotide triphosphate hydrolases"/>
    <property type="match status" value="1"/>
</dbReference>
<dbReference type="Pfam" id="PF02954">
    <property type="entry name" value="HTH_8"/>
    <property type="match status" value="1"/>
</dbReference>
<dbReference type="InterPro" id="IPR002078">
    <property type="entry name" value="Sigma_54_int"/>
</dbReference>
<dbReference type="SMART" id="SM00382">
    <property type="entry name" value="AAA"/>
    <property type="match status" value="1"/>
</dbReference>
<name>A0A1G7BLK5_9BACT</name>
<dbReference type="InterPro" id="IPR003593">
    <property type="entry name" value="AAA+_ATPase"/>
</dbReference>
<dbReference type="STRING" id="57664.SAMN05661003_10698"/>
<dbReference type="Gene3D" id="1.10.8.60">
    <property type="match status" value="1"/>
</dbReference>
<keyword evidence="3" id="KW-0805">Transcription regulation</keyword>
<dbReference type="AlphaFoldDB" id="A0A1G7BLK5"/>
<dbReference type="InterPro" id="IPR002197">
    <property type="entry name" value="HTH_Fis"/>
</dbReference>
<protein>
    <submittedName>
        <fullName evidence="7">Two component, sigma54 specific, transcriptional regulator, Fis family</fullName>
    </submittedName>
</protein>
<dbReference type="PROSITE" id="PS00675">
    <property type="entry name" value="SIGMA54_INTERACT_1"/>
    <property type="match status" value="1"/>
</dbReference>
<dbReference type="GO" id="GO:0005524">
    <property type="term" value="F:ATP binding"/>
    <property type="evidence" value="ECO:0007669"/>
    <property type="project" value="UniProtKB-KW"/>
</dbReference>
<dbReference type="GO" id="GO:0043565">
    <property type="term" value="F:sequence-specific DNA binding"/>
    <property type="evidence" value="ECO:0007669"/>
    <property type="project" value="InterPro"/>
</dbReference>
<dbReference type="SUPFAM" id="SSF46689">
    <property type="entry name" value="Homeodomain-like"/>
    <property type="match status" value="1"/>
</dbReference>
<dbReference type="PRINTS" id="PR01590">
    <property type="entry name" value="HTHFIS"/>
</dbReference>
<dbReference type="RefSeq" id="WP_092078065.1">
    <property type="nucleotide sequence ID" value="NZ_CALFZY010000006.1"/>
</dbReference>
<dbReference type="Proteomes" id="UP000243205">
    <property type="component" value="Unassembled WGS sequence"/>
</dbReference>
<dbReference type="SUPFAM" id="SSF52540">
    <property type="entry name" value="P-loop containing nucleoside triphosphate hydrolases"/>
    <property type="match status" value="1"/>
</dbReference>
<dbReference type="GO" id="GO:0006355">
    <property type="term" value="P:regulation of DNA-templated transcription"/>
    <property type="evidence" value="ECO:0007669"/>
    <property type="project" value="InterPro"/>
</dbReference>
<dbReference type="OrthoDB" id="9814761at2"/>
<dbReference type="InterPro" id="IPR025662">
    <property type="entry name" value="Sigma_54_int_dom_ATP-bd_1"/>
</dbReference>
<evidence type="ECO:0000256" key="1">
    <source>
        <dbReference type="ARBA" id="ARBA00022741"/>
    </source>
</evidence>
<gene>
    <name evidence="7" type="ORF">SAMN05661003_10698</name>
</gene>
<feature type="domain" description="Sigma-54 factor interaction" evidence="6">
    <location>
        <begin position="140"/>
        <end position="370"/>
    </location>
</feature>
<dbReference type="PANTHER" id="PTHR32071">
    <property type="entry name" value="TRANSCRIPTIONAL REGULATORY PROTEIN"/>
    <property type="match status" value="1"/>
</dbReference>
<dbReference type="InterPro" id="IPR009057">
    <property type="entry name" value="Homeodomain-like_sf"/>
</dbReference>
<evidence type="ECO:0000256" key="3">
    <source>
        <dbReference type="ARBA" id="ARBA00023015"/>
    </source>
</evidence>
<keyword evidence="8" id="KW-1185">Reference proteome</keyword>
<dbReference type="Pfam" id="PF00158">
    <property type="entry name" value="Sigma54_activat"/>
    <property type="match status" value="1"/>
</dbReference>
<keyword evidence="4" id="KW-0238">DNA-binding</keyword>
<dbReference type="Gene3D" id="3.40.50.2300">
    <property type="match status" value="1"/>
</dbReference>
<dbReference type="InterPro" id="IPR011006">
    <property type="entry name" value="CheY-like_superfamily"/>
</dbReference>
<dbReference type="Gene3D" id="1.10.10.60">
    <property type="entry name" value="Homeodomain-like"/>
    <property type="match status" value="1"/>
</dbReference>
<dbReference type="FunFam" id="3.40.50.300:FF:000006">
    <property type="entry name" value="DNA-binding transcriptional regulator NtrC"/>
    <property type="match status" value="1"/>
</dbReference>
<proteinExistence type="predicted"/>
<dbReference type="CDD" id="cd00009">
    <property type="entry name" value="AAA"/>
    <property type="match status" value="1"/>
</dbReference>
<dbReference type="Pfam" id="PF25601">
    <property type="entry name" value="AAA_lid_14"/>
    <property type="match status" value="1"/>
</dbReference>
<evidence type="ECO:0000313" key="8">
    <source>
        <dbReference type="Proteomes" id="UP000243205"/>
    </source>
</evidence>
<dbReference type="InterPro" id="IPR025944">
    <property type="entry name" value="Sigma_54_int_dom_CS"/>
</dbReference>
<dbReference type="InterPro" id="IPR058031">
    <property type="entry name" value="AAA_lid_NorR"/>
</dbReference>
<sequence length="466" mass="51560">MTHSLVFAPQNPLRGDLLNSLRHELATAVLEAESCDQARQLLQQGGCALFFCQLGAEPRTSLQLLRQLDQLSPTTVSILLLPEQPALPLHEILQSGAHFYLSAPCDSTAIGQIIQRAHQHFRAQRVAECRAADAVDFPEIIGQSACMQRLFDLIRRLADDRDSTLLIQGESGTGKELVARAVHGHSPRRHGNFVPLNCAAIPEELLESELFGYEKGAFTGAFNNKRGRLQHADGGTLFLDEIGDMKPALQAKLLRVIQEKSFEPVGSVRSVNVDVRIVAATHRNLEEAVSRGAFREDLYYRLNVVPLQIPPLRQRSDDVPLLLETFTRRFCHSKNRPIFGYSPAALEHLKNYPWPGNVRELENLVQRLAILHGDSEVTPADLPEKYLDASPSYSDNGSAVVNGGTDFNSRVSEFEDRLILQALIKTGGNKKEAAELLNLKRTTLLEKIKKKQLDKALGRIGGPAGS</sequence>
<keyword evidence="1" id="KW-0547">Nucleotide-binding</keyword>
<organism evidence="7 8">
    <name type="scientific">Desulfuromonas thiophila</name>
    <dbReference type="NCBI Taxonomy" id="57664"/>
    <lineage>
        <taxon>Bacteria</taxon>
        <taxon>Pseudomonadati</taxon>
        <taxon>Thermodesulfobacteriota</taxon>
        <taxon>Desulfuromonadia</taxon>
        <taxon>Desulfuromonadales</taxon>
        <taxon>Desulfuromonadaceae</taxon>
        <taxon>Desulfuromonas</taxon>
    </lineage>
</organism>
<dbReference type="PANTHER" id="PTHR32071:SF117">
    <property type="entry name" value="PTS-DEPENDENT DIHYDROXYACETONE KINASE OPERON REGULATORY PROTEIN-RELATED"/>
    <property type="match status" value="1"/>
</dbReference>
<evidence type="ECO:0000259" key="6">
    <source>
        <dbReference type="PROSITE" id="PS50045"/>
    </source>
</evidence>